<protein>
    <submittedName>
        <fullName evidence="2">Uncharacterized protein</fullName>
    </submittedName>
</protein>
<feature type="compositionally biased region" description="Low complexity" evidence="1">
    <location>
        <begin position="345"/>
        <end position="365"/>
    </location>
</feature>
<dbReference type="AlphaFoldDB" id="A0A9W8YV27"/>
<keyword evidence="3" id="KW-1185">Reference proteome</keyword>
<evidence type="ECO:0000256" key="1">
    <source>
        <dbReference type="SAM" id="MobiDB-lite"/>
    </source>
</evidence>
<dbReference type="OrthoDB" id="5314201at2759"/>
<accession>A0A9W8YV27</accession>
<name>A0A9W8YV27_9PEZI</name>
<sequence>MVPQDLEKILRKYDVSIDSSALQSVWEDEEQGRLLSEWAKTHSTSDTLLTKEELNLYLSLERNGRAQDLVESTELSTVQAFSDEEIKKAIEELRQSTEVINKQTEALRQQQDALSRLLSTSGKFGDARSGLEVRRLHKWESDRKALNTTVELLSQSLDYRLAELQQQTKSSSDGVTKLIDDMLHSDDKLLSSLQKLGWELDTEDPEETESVTKLRDICARLIKYTVECIRTKLDRVYLETLQTFPASGADDHAAKEDIEAQQEELEELYSEILPVAQMSVEQQWLEPSLKTLSFKNGSSLSRSAEALGYTLDCLDYLLDRTDLALNRVLTLKSHETAAAALLATAKHEVSTPVTSSTSHPHTTSSRPKSLITDTMMTPAPSRTAPPSNRRRSSFSTPYDAPLDHLSDSLALSLPSSSPTVHLRHTLHDRLQTLANITRTTQSTLEHTAAAHIADARIAIQLVRDSVLAESPFAEVHLVDPGIESSIGVLGQEVGKLSVRLDGVEREARVVGQGRNVRREEMVARWGGRG</sequence>
<comment type="caution">
    <text evidence="2">The sequence shown here is derived from an EMBL/GenBank/DDBJ whole genome shotgun (WGS) entry which is preliminary data.</text>
</comment>
<proteinExistence type="predicted"/>
<gene>
    <name evidence="2" type="ORF">N0V93_004645</name>
</gene>
<dbReference type="EMBL" id="JAPEVB010000003">
    <property type="protein sequence ID" value="KAJ4391032.1"/>
    <property type="molecule type" value="Genomic_DNA"/>
</dbReference>
<feature type="region of interest" description="Disordered" evidence="1">
    <location>
        <begin position="345"/>
        <end position="398"/>
    </location>
</feature>
<reference evidence="2" key="1">
    <citation type="submission" date="2022-10" db="EMBL/GenBank/DDBJ databases">
        <title>Tapping the CABI collections for fungal endophytes: first genome assemblies for Collariella, Neodidymelliopsis, Ascochyta clinopodiicola, Didymella pomorum, Didymosphaeria variabile, Neocosmospora piperis and Neocucurbitaria cava.</title>
        <authorList>
            <person name="Hill R."/>
        </authorList>
    </citation>
    <scope>NUCLEOTIDE SEQUENCE</scope>
    <source>
        <strain evidence="2">IMI 355082</strain>
    </source>
</reference>
<dbReference type="Proteomes" id="UP001140453">
    <property type="component" value="Unassembled WGS sequence"/>
</dbReference>
<evidence type="ECO:0000313" key="2">
    <source>
        <dbReference type="EMBL" id="KAJ4391032.1"/>
    </source>
</evidence>
<evidence type="ECO:0000313" key="3">
    <source>
        <dbReference type="Proteomes" id="UP001140453"/>
    </source>
</evidence>
<organism evidence="2 3">
    <name type="scientific">Gnomoniopsis smithogilvyi</name>
    <dbReference type="NCBI Taxonomy" id="1191159"/>
    <lineage>
        <taxon>Eukaryota</taxon>
        <taxon>Fungi</taxon>
        <taxon>Dikarya</taxon>
        <taxon>Ascomycota</taxon>
        <taxon>Pezizomycotina</taxon>
        <taxon>Sordariomycetes</taxon>
        <taxon>Sordariomycetidae</taxon>
        <taxon>Diaporthales</taxon>
        <taxon>Gnomoniaceae</taxon>
        <taxon>Gnomoniopsis</taxon>
    </lineage>
</organism>